<dbReference type="OrthoDB" id="2657408at2"/>
<keyword evidence="2" id="KW-1185">Reference proteome</keyword>
<dbReference type="RefSeq" id="WP_079425354.1">
    <property type="nucleotide sequence ID" value="NZ_MZGV01000029.1"/>
</dbReference>
<dbReference type="AlphaFoldDB" id="A0A1V4IL93"/>
<dbReference type="Proteomes" id="UP000190080">
    <property type="component" value="Unassembled WGS sequence"/>
</dbReference>
<proteinExistence type="predicted"/>
<gene>
    <name evidence="1" type="ORF">CLORY_27240</name>
</gene>
<accession>A0A1V4IL93</accession>
<protein>
    <submittedName>
        <fullName evidence="1">Uncharacterized protein</fullName>
    </submittedName>
</protein>
<dbReference type="STRING" id="1450648.CLORY_27240"/>
<organism evidence="1 2">
    <name type="scientific">Clostridium oryzae</name>
    <dbReference type="NCBI Taxonomy" id="1450648"/>
    <lineage>
        <taxon>Bacteria</taxon>
        <taxon>Bacillati</taxon>
        <taxon>Bacillota</taxon>
        <taxon>Clostridia</taxon>
        <taxon>Eubacteriales</taxon>
        <taxon>Clostridiaceae</taxon>
        <taxon>Clostridium</taxon>
    </lineage>
</organism>
<name>A0A1V4IL93_9CLOT</name>
<comment type="caution">
    <text evidence="1">The sequence shown here is derived from an EMBL/GenBank/DDBJ whole genome shotgun (WGS) entry which is preliminary data.</text>
</comment>
<sequence length="223" mass="25894">MRGNPHVRFGGGEKTEIISNSYLFLYLTTEFLYREEDRIEVQPTFFYWDGKTRVPVDVYYNSANNELTRLGSPQDLQKINLNTSRYGDVLIGNLSDLTLTKGVRICKGREWTNGWKGEIQYSDGKIQFWYGKYFLPATSVFVKQGDQPNTENFLRNKNIIINFDIVAYKNGIETLSDDQEYYYSPGQWKTEGGPKSSEYEPGDVMVYDNKHTVLSDFRSFIIQ</sequence>
<evidence type="ECO:0000313" key="2">
    <source>
        <dbReference type="Proteomes" id="UP000190080"/>
    </source>
</evidence>
<evidence type="ECO:0000313" key="1">
    <source>
        <dbReference type="EMBL" id="OPJ60673.1"/>
    </source>
</evidence>
<dbReference type="EMBL" id="MZGV01000029">
    <property type="protein sequence ID" value="OPJ60673.1"/>
    <property type="molecule type" value="Genomic_DNA"/>
</dbReference>
<reference evidence="1 2" key="1">
    <citation type="submission" date="2017-03" db="EMBL/GenBank/DDBJ databases">
        <title>Genome sequence of Clostridium oryzae DSM 28571.</title>
        <authorList>
            <person name="Poehlein A."/>
            <person name="Daniel R."/>
        </authorList>
    </citation>
    <scope>NUCLEOTIDE SEQUENCE [LARGE SCALE GENOMIC DNA]</scope>
    <source>
        <strain evidence="1 2">DSM 28571</strain>
    </source>
</reference>